<organism evidence="1 2">
    <name type="scientific">Sediminicurvatus halobius</name>
    <dbReference type="NCBI Taxonomy" id="2182432"/>
    <lineage>
        <taxon>Bacteria</taxon>
        <taxon>Pseudomonadati</taxon>
        <taxon>Pseudomonadota</taxon>
        <taxon>Gammaproteobacteria</taxon>
        <taxon>Chromatiales</taxon>
        <taxon>Ectothiorhodospiraceae</taxon>
        <taxon>Sediminicurvatus</taxon>
    </lineage>
</organism>
<proteinExistence type="predicted"/>
<dbReference type="RefSeq" id="WP_109675717.1">
    <property type="nucleotide sequence ID" value="NZ_CP086615.1"/>
</dbReference>
<accession>A0A2U2N8W7</accession>
<reference evidence="1 2" key="1">
    <citation type="submission" date="2018-05" db="EMBL/GenBank/DDBJ databases">
        <title>Spiribacter halobius sp. nov., a moderately halophilic bacterium isolated from marine solar saltern.</title>
        <authorList>
            <person name="Zheng W.-S."/>
            <person name="Lu D.-C."/>
            <person name="Du Z.-J."/>
        </authorList>
    </citation>
    <scope>NUCLEOTIDE SEQUENCE [LARGE SCALE GENOMIC DNA]</scope>
    <source>
        <strain evidence="1 2">E85</strain>
    </source>
</reference>
<evidence type="ECO:0000313" key="1">
    <source>
        <dbReference type="EMBL" id="PWG65537.1"/>
    </source>
</evidence>
<keyword evidence="2" id="KW-1185">Reference proteome</keyword>
<dbReference type="AlphaFoldDB" id="A0A2U2N8W7"/>
<evidence type="ECO:0000313" key="2">
    <source>
        <dbReference type="Proteomes" id="UP000245474"/>
    </source>
</evidence>
<protein>
    <submittedName>
        <fullName evidence="1">Uncharacterized protein</fullName>
    </submittedName>
</protein>
<name>A0A2U2N8W7_9GAMM</name>
<gene>
    <name evidence="1" type="ORF">DEM34_02015</name>
</gene>
<sequence>MGEVHPAPIVVLLRAPADGELAEVMEALFAYSLQRAFECLERTGQPAVRRAITHRVIGPLQEGFADLREARARPARLVLPQTTVHLAERQLAALCAAAERRDFRADTVPECLQQPAQAAAKLARALGRLEPAEVEAADG</sequence>
<dbReference type="Proteomes" id="UP000245474">
    <property type="component" value="Unassembled WGS sequence"/>
</dbReference>
<comment type="caution">
    <text evidence="1">The sequence shown here is derived from an EMBL/GenBank/DDBJ whole genome shotgun (WGS) entry which is preliminary data.</text>
</comment>
<dbReference type="EMBL" id="QFFI01000002">
    <property type="protein sequence ID" value="PWG65537.1"/>
    <property type="molecule type" value="Genomic_DNA"/>
</dbReference>